<comment type="pathway">
    <text evidence="2 14">Cell wall biogenesis; peptidoglycan biosynthesis.</text>
</comment>
<dbReference type="InterPro" id="IPR013221">
    <property type="entry name" value="Mur_ligase_cen"/>
</dbReference>
<evidence type="ECO:0000256" key="14">
    <source>
        <dbReference type="HAMAP-Rule" id="MF_00046"/>
    </source>
</evidence>
<evidence type="ECO:0000256" key="11">
    <source>
        <dbReference type="ARBA" id="ARBA00023306"/>
    </source>
</evidence>
<dbReference type="Gene3D" id="3.40.50.720">
    <property type="entry name" value="NAD(P)-binding Rossmann-like Domain"/>
    <property type="match status" value="1"/>
</dbReference>
<keyword evidence="6 14" id="KW-0132">Cell division</keyword>
<keyword evidence="11 14" id="KW-0131">Cell cycle</keyword>
<evidence type="ECO:0000259" key="16">
    <source>
        <dbReference type="Pfam" id="PF02875"/>
    </source>
</evidence>
<comment type="catalytic activity">
    <reaction evidence="13 14">
        <text>UDP-N-acetyl-alpha-D-muramate + L-alanine + ATP = UDP-N-acetyl-alpha-D-muramoyl-L-alanine + ADP + phosphate + H(+)</text>
        <dbReference type="Rhea" id="RHEA:23372"/>
        <dbReference type="ChEBI" id="CHEBI:15378"/>
        <dbReference type="ChEBI" id="CHEBI:30616"/>
        <dbReference type="ChEBI" id="CHEBI:43474"/>
        <dbReference type="ChEBI" id="CHEBI:57972"/>
        <dbReference type="ChEBI" id="CHEBI:70757"/>
        <dbReference type="ChEBI" id="CHEBI:83898"/>
        <dbReference type="ChEBI" id="CHEBI:456216"/>
        <dbReference type="EC" id="6.3.2.8"/>
    </reaction>
</comment>
<dbReference type="AlphaFoldDB" id="A0A1G2E224"/>
<dbReference type="UniPathway" id="UPA00219"/>
<evidence type="ECO:0000256" key="8">
    <source>
        <dbReference type="ARBA" id="ARBA00022840"/>
    </source>
</evidence>
<dbReference type="GO" id="GO:0051301">
    <property type="term" value="P:cell division"/>
    <property type="evidence" value="ECO:0007669"/>
    <property type="project" value="UniProtKB-KW"/>
</dbReference>
<dbReference type="GO" id="GO:0009252">
    <property type="term" value="P:peptidoglycan biosynthetic process"/>
    <property type="evidence" value="ECO:0007669"/>
    <property type="project" value="UniProtKB-UniRule"/>
</dbReference>
<evidence type="ECO:0000256" key="12">
    <source>
        <dbReference type="ARBA" id="ARBA00023316"/>
    </source>
</evidence>
<evidence type="ECO:0000256" key="9">
    <source>
        <dbReference type="ARBA" id="ARBA00022960"/>
    </source>
</evidence>
<protein>
    <recommendedName>
        <fullName evidence="3 14">UDP-N-acetylmuramate--L-alanine ligase</fullName>
        <ecNumber evidence="3 14">6.3.2.8</ecNumber>
    </recommendedName>
    <alternativeName>
        <fullName evidence="14">UDP-N-acetylmuramoyl-L-alanine synthetase</fullName>
    </alternativeName>
</protein>
<dbReference type="EMBL" id="MHLZ01000038">
    <property type="protein sequence ID" value="OGZ19301.1"/>
    <property type="molecule type" value="Genomic_DNA"/>
</dbReference>
<comment type="caution">
    <text evidence="18">The sequence shown here is derived from an EMBL/GenBank/DDBJ whole genome shotgun (WGS) entry which is preliminary data.</text>
</comment>
<feature type="binding site" evidence="14">
    <location>
        <begin position="114"/>
        <end position="120"/>
    </location>
    <ligand>
        <name>ATP</name>
        <dbReference type="ChEBI" id="CHEBI:30616"/>
    </ligand>
</feature>
<dbReference type="Pfam" id="PF02875">
    <property type="entry name" value="Mur_ligase_C"/>
    <property type="match status" value="1"/>
</dbReference>
<dbReference type="GO" id="GO:0008360">
    <property type="term" value="P:regulation of cell shape"/>
    <property type="evidence" value="ECO:0007669"/>
    <property type="project" value="UniProtKB-KW"/>
</dbReference>
<dbReference type="GO" id="GO:0005524">
    <property type="term" value="F:ATP binding"/>
    <property type="evidence" value="ECO:0007669"/>
    <property type="project" value="UniProtKB-UniRule"/>
</dbReference>
<dbReference type="InterPro" id="IPR004101">
    <property type="entry name" value="Mur_ligase_C"/>
</dbReference>
<dbReference type="Gene3D" id="3.40.1190.10">
    <property type="entry name" value="Mur-like, catalytic domain"/>
    <property type="match status" value="1"/>
</dbReference>
<dbReference type="InterPro" id="IPR036565">
    <property type="entry name" value="Mur-like_cat_sf"/>
</dbReference>
<keyword evidence="7 14" id="KW-0547">Nucleotide-binding</keyword>
<name>A0A1G2E224_9BACT</name>
<dbReference type="Pfam" id="PF01225">
    <property type="entry name" value="Mur_ligase"/>
    <property type="match status" value="1"/>
</dbReference>
<dbReference type="InterPro" id="IPR050061">
    <property type="entry name" value="MurCDEF_pg_biosynth"/>
</dbReference>
<dbReference type="Gene3D" id="3.90.190.20">
    <property type="entry name" value="Mur ligase, C-terminal domain"/>
    <property type="match status" value="1"/>
</dbReference>
<dbReference type="InterPro" id="IPR005758">
    <property type="entry name" value="UDP-N-AcMur_Ala_ligase_MurC"/>
</dbReference>
<feature type="domain" description="Mur ligase C-terminal" evidence="16">
    <location>
        <begin position="295"/>
        <end position="438"/>
    </location>
</feature>
<comment type="similarity">
    <text evidence="14">Belongs to the MurCDEF family.</text>
</comment>
<dbReference type="HAMAP" id="MF_00046">
    <property type="entry name" value="MurC"/>
    <property type="match status" value="1"/>
</dbReference>
<feature type="domain" description="Mur ligase central" evidence="17">
    <location>
        <begin position="112"/>
        <end position="273"/>
    </location>
</feature>
<dbReference type="PANTHER" id="PTHR43445">
    <property type="entry name" value="UDP-N-ACETYLMURAMATE--L-ALANINE LIGASE-RELATED"/>
    <property type="match status" value="1"/>
</dbReference>
<proteinExistence type="inferred from homology"/>
<dbReference type="EC" id="6.3.2.8" evidence="3 14"/>
<feature type="domain" description="Mur ligase N-terminal catalytic" evidence="15">
    <location>
        <begin position="2"/>
        <end position="106"/>
    </location>
</feature>
<sequence length="447" mass="50666">MRIHFIGIGGIGVSALARYYLAKGNQVSGSDLASSEITNALKELSAKIFIGPHLAENLADNADIVIYSPAIQPDNPELRKAHEFQVIGFKFQILSYPEALGGLTKKYFTIAVSGAHGKSTTTAMLSLIMEKAGLDPTVIIGTKLKEFKNSNCRVGESKYLVIEADEWNASFLNYWPKIIVLTNIEREHLDYYRDLEHIIKTFREYVCHLSEDGVLIANEDDCNILNLKSQISNLKFKTKNFSIKQKEAEELKKILKIPGQHNIYNALAALTVARELGISDDVSFEALLKYQGAWRRFEISEKKINGKKITIIEDYGHHPTEVLATLKAAREKFPDRKIWCVFQPHQYQRTFFLFDDFVRVFLEVLKESTDKAVLDNLILTDIYDVAGREKEDVKKRVNSKTVCEKINLPSAKHIQRGEIADYLKNNFDGDVLIIMGAGSIYDLRKEL</sequence>
<dbReference type="SUPFAM" id="SSF53623">
    <property type="entry name" value="MurD-like peptide ligases, catalytic domain"/>
    <property type="match status" value="1"/>
</dbReference>
<evidence type="ECO:0000259" key="15">
    <source>
        <dbReference type="Pfam" id="PF01225"/>
    </source>
</evidence>
<evidence type="ECO:0000256" key="7">
    <source>
        <dbReference type="ARBA" id="ARBA00022741"/>
    </source>
</evidence>
<evidence type="ECO:0000256" key="1">
    <source>
        <dbReference type="ARBA" id="ARBA00004496"/>
    </source>
</evidence>
<evidence type="ECO:0000256" key="10">
    <source>
        <dbReference type="ARBA" id="ARBA00022984"/>
    </source>
</evidence>
<reference evidence="18 19" key="1">
    <citation type="journal article" date="2016" name="Nat. Commun.">
        <title>Thousands of microbial genomes shed light on interconnected biogeochemical processes in an aquifer system.</title>
        <authorList>
            <person name="Anantharaman K."/>
            <person name="Brown C.T."/>
            <person name="Hug L.A."/>
            <person name="Sharon I."/>
            <person name="Castelle C.J."/>
            <person name="Probst A.J."/>
            <person name="Thomas B.C."/>
            <person name="Singh A."/>
            <person name="Wilkins M.J."/>
            <person name="Karaoz U."/>
            <person name="Brodie E.L."/>
            <person name="Williams K.H."/>
            <person name="Hubbard S.S."/>
            <person name="Banfield J.F."/>
        </authorList>
    </citation>
    <scope>NUCLEOTIDE SEQUENCE [LARGE SCALE GENOMIC DNA]</scope>
</reference>
<dbReference type="SUPFAM" id="SSF53244">
    <property type="entry name" value="MurD-like peptide ligases, peptide-binding domain"/>
    <property type="match status" value="1"/>
</dbReference>
<dbReference type="GO" id="GO:0008763">
    <property type="term" value="F:UDP-N-acetylmuramate-L-alanine ligase activity"/>
    <property type="evidence" value="ECO:0007669"/>
    <property type="project" value="UniProtKB-UniRule"/>
</dbReference>
<keyword evidence="12 14" id="KW-0961">Cell wall biogenesis/degradation</keyword>
<dbReference type="InterPro" id="IPR000713">
    <property type="entry name" value="Mur_ligase_N"/>
</dbReference>
<evidence type="ECO:0000259" key="17">
    <source>
        <dbReference type="Pfam" id="PF08245"/>
    </source>
</evidence>
<keyword evidence="9 14" id="KW-0133">Cell shape</keyword>
<dbReference type="PANTHER" id="PTHR43445:SF3">
    <property type="entry name" value="UDP-N-ACETYLMURAMATE--L-ALANINE LIGASE"/>
    <property type="match status" value="1"/>
</dbReference>
<evidence type="ECO:0000256" key="2">
    <source>
        <dbReference type="ARBA" id="ARBA00004752"/>
    </source>
</evidence>
<keyword evidence="5 14" id="KW-0436">Ligase</keyword>
<dbReference type="InterPro" id="IPR036615">
    <property type="entry name" value="Mur_ligase_C_dom_sf"/>
</dbReference>
<dbReference type="Pfam" id="PF08245">
    <property type="entry name" value="Mur_ligase_M"/>
    <property type="match status" value="1"/>
</dbReference>
<keyword evidence="8 14" id="KW-0067">ATP-binding</keyword>
<evidence type="ECO:0000313" key="19">
    <source>
        <dbReference type="Proteomes" id="UP000177360"/>
    </source>
</evidence>
<evidence type="ECO:0000256" key="4">
    <source>
        <dbReference type="ARBA" id="ARBA00022490"/>
    </source>
</evidence>
<dbReference type="GO" id="GO:0005737">
    <property type="term" value="C:cytoplasm"/>
    <property type="evidence" value="ECO:0007669"/>
    <property type="project" value="UniProtKB-SubCell"/>
</dbReference>
<evidence type="ECO:0000313" key="18">
    <source>
        <dbReference type="EMBL" id="OGZ19301.1"/>
    </source>
</evidence>
<keyword evidence="4 14" id="KW-0963">Cytoplasm</keyword>
<dbReference type="NCBIfam" id="TIGR01082">
    <property type="entry name" value="murC"/>
    <property type="match status" value="1"/>
</dbReference>
<evidence type="ECO:0000256" key="13">
    <source>
        <dbReference type="ARBA" id="ARBA00047833"/>
    </source>
</evidence>
<evidence type="ECO:0000256" key="5">
    <source>
        <dbReference type="ARBA" id="ARBA00022598"/>
    </source>
</evidence>
<dbReference type="SUPFAM" id="SSF51984">
    <property type="entry name" value="MurCD N-terminal domain"/>
    <property type="match status" value="1"/>
</dbReference>
<accession>A0A1G2E224</accession>
<evidence type="ECO:0000256" key="6">
    <source>
        <dbReference type="ARBA" id="ARBA00022618"/>
    </source>
</evidence>
<comment type="subcellular location">
    <subcellularLocation>
        <location evidence="1 14">Cytoplasm</location>
    </subcellularLocation>
</comment>
<evidence type="ECO:0000256" key="3">
    <source>
        <dbReference type="ARBA" id="ARBA00012211"/>
    </source>
</evidence>
<gene>
    <name evidence="14" type="primary">murC</name>
    <name evidence="18" type="ORF">A2626_01555</name>
</gene>
<dbReference type="Proteomes" id="UP000177360">
    <property type="component" value="Unassembled WGS sequence"/>
</dbReference>
<keyword evidence="10 14" id="KW-0573">Peptidoglycan synthesis</keyword>
<organism evidence="18 19">
    <name type="scientific">Candidatus Nealsonbacteria bacterium RIFCSPHIGHO2_01_FULL_38_55</name>
    <dbReference type="NCBI Taxonomy" id="1801664"/>
    <lineage>
        <taxon>Bacteria</taxon>
        <taxon>Candidatus Nealsoniibacteriota</taxon>
    </lineage>
</organism>
<dbReference type="GO" id="GO:0071555">
    <property type="term" value="P:cell wall organization"/>
    <property type="evidence" value="ECO:0007669"/>
    <property type="project" value="UniProtKB-KW"/>
</dbReference>
<comment type="function">
    <text evidence="14">Cell wall formation.</text>
</comment>